<evidence type="ECO:0000256" key="1">
    <source>
        <dbReference type="ARBA" id="ARBA00023002"/>
    </source>
</evidence>
<dbReference type="Gene3D" id="3.50.50.60">
    <property type="entry name" value="FAD/NAD(P)-binding domain"/>
    <property type="match status" value="1"/>
</dbReference>
<keyword evidence="1" id="KW-0560">Oxidoreductase</keyword>
<comment type="caution">
    <text evidence="4">The sequence shown here is derived from an EMBL/GenBank/DDBJ whole genome shotgun (WGS) entry which is preliminary data.</text>
</comment>
<dbReference type="Proteomes" id="UP000306441">
    <property type="component" value="Unassembled WGS sequence"/>
</dbReference>
<keyword evidence="5" id="KW-1185">Reference proteome</keyword>
<dbReference type="EMBL" id="SSNY01000002">
    <property type="protein sequence ID" value="THF59069.1"/>
    <property type="molecule type" value="Genomic_DNA"/>
</dbReference>
<reference evidence="4 5" key="1">
    <citation type="submission" date="2019-04" db="EMBL/GenBank/DDBJ databases">
        <title>Mesorhizobium composti sp. nov., isolated from compost.</title>
        <authorList>
            <person name="Lin S.-Y."/>
            <person name="Hameed A."/>
            <person name="Hsieh Y.-T."/>
            <person name="Young C.-C."/>
        </authorList>
    </citation>
    <scope>NUCLEOTIDE SEQUENCE [LARGE SCALE GENOMIC DNA]</scope>
    <source>
        <strain evidence="4 5">CC-YTH430</strain>
    </source>
</reference>
<dbReference type="InterPro" id="IPR002938">
    <property type="entry name" value="FAD-bd"/>
</dbReference>
<dbReference type="RefSeq" id="WP_136354769.1">
    <property type="nucleotide sequence ID" value="NZ_SSNY01000002.1"/>
</dbReference>
<feature type="domain" description="FAD-binding" evidence="3">
    <location>
        <begin position="12"/>
        <end position="311"/>
    </location>
</feature>
<proteinExistence type="predicted"/>
<dbReference type="GO" id="GO:0004497">
    <property type="term" value="F:monooxygenase activity"/>
    <property type="evidence" value="ECO:0007669"/>
    <property type="project" value="UniProtKB-KW"/>
</dbReference>
<dbReference type="PANTHER" id="PTHR13789:SF309">
    <property type="entry name" value="PUTATIVE (AFU_ORTHOLOGUE AFUA_6G14510)-RELATED"/>
    <property type="match status" value="1"/>
</dbReference>
<organism evidence="4 5">
    <name type="scientific">Ollibium composti</name>
    <dbReference type="NCBI Taxonomy" id="2675109"/>
    <lineage>
        <taxon>Bacteria</taxon>
        <taxon>Pseudomonadati</taxon>
        <taxon>Pseudomonadota</taxon>
        <taxon>Alphaproteobacteria</taxon>
        <taxon>Hyphomicrobiales</taxon>
        <taxon>Phyllobacteriaceae</taxon>
        <taxon>Ollibium</taxon>
    </lineage>
</organism>
<dbReference type="Pfam" id="PF01494">
    <property type="entry name" value="FAD_binding_3"/>
    <property type="match status" value="1"/>
</dbReference>
<accession>A0ABY2QB76</accession>
<name>A0ABY2QB76_9HYPH</name>
<evidence type="ECO:0000313" key="4">
    <source>
        <dbReference type="EMBL" id="THF59069.1"/>
    </source>
</evidence>
<sequence>MRESGGKRHAEIAGAGIGGLTTAAALAQRGWSVTVHERASTLRTFGAGIYIWSNGLRVLKAIGAYDKATVGAHVGPEFHTRDHDDITMEEIPINGPGDARLITILRETLINTLVDVCREAGVEIRTGSEAVGATPEGELLLADGTRCKADLVVGADGINSRVRDSLDLLLYRRDLGYGAIRMLIPRARGDVPHEDENRYIEYFSGSRRILYTPASADDLYVALCCGADDAEALKVPADRALWTQSFPHLANLIVRFGDAGRWDVFEVAKLKRWSKGRVAIVGDAAHAMPPYLGQGGGCALMNGLALAVTVADAADIGNALGEWEARERPLTEHTQDTAENLGSMNTWPDDVRSAVLKIVGKSRELGEVRMRTARHVPTGTEAFPL</sequence>
<dbReference type="PANTHER" id="PTHR13789">
    <property type="entry name" value="MONOOXYGENASE"/>
    <property type="match status" value="1"/>
</dbReference>
<dbReference type="PRINTS" id="PR00420">
    <property type="entry name" value="RNGMNOXGNASE"/>
</dbReference>
<dbReference type="InterPro" id="IPR036188">
    <property type="entry name" value="FAD/NAD-bd_sf"/>
</dbReference>
<evidence type="ECO:0000259" key="3">
    <source>
        <dbReference type="Pfam" id="PF01494"/>
    </source>
</evidence>
<dbReference type="InterPro" id="IPR050493">
    <property type="entry name" value="FAD-dep_Monooxygenase_BioMet"/>
</dbReference>
<gene>
    <name evidence="4" type="ORF">E6C48_05325</name>
</gene>
<dbReference type="SUPFAM" id="SSF51905">
    <property type="entry name" value="FAD/NAD(P)-binding domain"/>
    <property type="match status" value="1"/>
</dbReference>
<evidence type="ECO:0000313" key="5">
    <source>
        <dbReference type="Proteomes" id="UP000306441"/>
    </source>
</evidence>
<evidence type="ECO:0000256" key="2">
    <source>
        <dbReference type="ARBA" id="ARBA00023033"/>
    </source>
</evidence>
<dbReference type="Gene3D" id="3.30.9.10">
    <property type="entry name" value="D-Amino Acid Oxidase, subunit A, domain 2"/>
    <property type="match status" value="1"/>
</dbReference>
<keyword evidence="2 4" id="KW-0503">Monooxygenase</keyword>
<protein>
    <submittedName>
        <fullName evidence="4">FAD-dependent monooxygenase</fullName>
    </submittedName>
</protein>